<evidence type="ECO:0000256" key="3">
    <source>
        <dbReference type="ARBA" id="ARBA00022723"/>
    </source>
</evidence>
<dbReference type="InterPro" id="IPR000994">
    <property type="entry name" value="Pept_M24"/>
</dbReference>
<dbReference type="PROSITE" id="PS00491">
    <property type="entry name" value="PROLINE_PEPTIDASE"/>
    <property type="match status" value="1"/>
</dbReference>
<accession>A0A7R8YZX4</accession>
<sequence length="1016" mass="114221">MFRISLSGTNTDSGLQAKPASFDGIEKFVQNVDILYPIITECCLPSTVSFMITRSVQFDVSYGGFAIGIMSRCILRRVQNSVLSYVTPTVQCAIARRYGTGDDNNTSKSTLGHTSILVQQGSDIQELPAIFRKIKKDEIATILNRDAETEPDLCAAVEVSTRPQEVIEHLDNCLTSTGILSIINQIPEKDLCPEIAAYAFDRLVRNETLIGLKNLENSSAVFDKIIECILRNGDPKMLLDFMELLKKFLDLQKTVQRFCDELLVRNSDGILTVVEICECIERFVDCKQQEAAEKFWTGIADNEKLIDDQNIKFIFKVLPKLKVSRRLVLGVIEREIPHLWWNMTPEAVSECLEALSACNSSPFRTMHSFSRWLNTNIHAVSEAQLEGIVGAFTTLDFSNNQIEKALERYMKAKGIRVKSQSLIATILNHCMRFRIRNHHILNGSSEYVIANADRLDPSLVTSMIEPFGYFHYQPVNSIKFWQTVETYLKDNFIKIQPMELIKVFLSCCYIQMFPLNFVSSVFNPYFLDLMHSTTPTQGLSKVRSDLKLIDASLTLECQTYTGPLLPRDHVAKSIWQDGRIKRVIHGIIEHLEELAGGYENLTTSVIVGKLPVNSLYIIDALIHPPGIGNFWSYSVRSDRNVYVAVLVHLPEYFDSTGEFLIGPQMMRIRHLRCLGIKVVTLNYDKLMKLRIHPKMLKAYLVERMKNALDALPYEVSGRVIKSDMEIEVLRYVAKVSSDAHKAVMKTIKPGVSEYEGESLFLHHCYSVGGCRHASYTCICGSGINSAILHYGHAGAPNDRGLKDGDMCLFDMGANYCGYAADITCSFPANGKFTEDQKFIYNAVLAARNAVMDAAKEGVSWTDMHILANKVMLTKLKEGGMLKGDVNEMFEAGLAAIFQPHGLGHLLGLDVHDVGGYLEGQPPRSTKPGLNKLRFARILKAGMYVTVEPGCYFIECLMDKALSDPNLNKFIVKVVFERFRKFGGVRIEDDVLITKCGNENFAIVPRTVEEIEKWMAS</sequence>
<gene>
    <name evidence="9" type="ORF">HERILL_LOCUS10833</name>
</gene>
<dbReference type="InterPro" id="IPR010622">
    <property type="entry name" value="FAST_Leu-rich"/>
</dbReference>
<comment type="similarity">
    <text evidence="7">Belongs to the peptidase M24B family.</text>
</comment>
<dbReference type="InterPro" id="IPR001131">
    <property type="entry name" value="Peptidase_M24B_aminopep-P_CS"/>
</dbReference>
<name>A0A7R8YZX4_HERIL</name>
<organism evidence="9 10">
    <name type="scientific">Hermetia illucens</name>
    <name type="common">Black soldier fly</name>
    <dbReference type="NCBI Taxonomy" id="343691"/>
    <lineage>
        <taxon>Eukaryota</taxon>
        <taxon>Metazoa</taxon>
        <taxon>Ecdysozoa</taxon>
        <taxon>Arthropoda</taxon>
        <taxon>Hexapoda</taxon>
        <taxon>Insecta</taxon>
        <taxon>Pterygota</taxon>
        <taxon>Neoptera</taxon>
        <taxon>Endopterygota</taxon>
        <taxon>Diptera</taxon>
        <taxon>Brachycera</taxon>
        <taxon>Stratiomyomorpha</taxon>
        <taxon>Stratiomyidae</taxon>
        <taxon>Hermetiinae</taxon>
        <taxon>Hermetia</taxon>
    </lineage>
</organism>
<dbReference type="Proteomes" id="UP000594454">
    <property type="component" value="Chromosome 4"/>
</dbReference>
<dbReference type="PROSITE" id="PS51286">
    <property type="entry name" value="RAP"/>
    <property type="match status" value="1"/>
</dbReference>
<evidence type="ECO:0000256" key="2">
    <source>
        <dbReference type="ARBA" id="ARBA00022670"/>
    </source>
</evidence>
<dbReference type="CDD" id="cd01087">
    <property type="entry name" value="Prolidase"/>
    <property type="match status" value="1"/>
</dbReference>
<dbReference type="SUPFAM" id="SSF55920">
    <property type="entry name" value="Creatinase/aminopeptidase"/>
    <property type="match status" value="1"/>
</dbReference>
<dbReference type="GO" id="GO:0046872">
    <property type="term" value="F:metal ion binding"/>
    <property type="evidence" value="ECO:0007669"/>
    <property type="project" value="UniProtKB-KW"/>
</dbReference>
<reference evidence="9 10" key="1">
    <citation type="submission" date="2020-11" db="EMBL/GenBank/DDBJ databases">
        <authorList>
            <person name="Wallbank WR R."/>
            <person name="Pardo Diaz C."/>
            <person name="Kozak K."/>
            <person name="Martin S."/>
            <person name="Jiggins C."/>
            <person name="Moest M."/>
            <person name="Warren A I."/>
            <person name="Generalovic N T."/>
            <person name="Byers J.R.P. K."/>
            <person name="Montejo-Kovacevich G."/>
            <person name="Yen C E."/>
        </authorList>
    </citation>
    <scope>NUCLEOTIDE SEQUENCE [LARGE SCALE GENOMIC DNA]</scope>
</reference>
<dbReference type="Gene3D" id="3.40.350.10">
    <property type="entry name" value="Creatinase/prolidase N-terminal domain"/>
    <property type="match status" value="1"/>
</dbReference>
<dbReference type="Gene3D" id="3.90.230.10">
    <property type="entry name" value="Creatinase/methionine aminopeptidase superfamily"/>
    <property type="match status" value="1"/>
</dbReference>
<evidence type="ECO:0000256" key="5">
    <source>
        <dbReference type="ARBA" id="ARBA00023049"/>
    </source>
</evidence>
<dbReference type="InterPro" id="IPR052433">
    <property type="entry name" value="X-Pro_dipept-like"/>
</dbReference>
<protein>
    <recommendedName>
        <fullName evidence="8">RAP domain-containing protein</fullName>
    </recommendedName>
</protein>
<dbReference type="FunCoup" id="A0A7R8YZX4">
    <property type="interactions" value="1085"/>
</dbReference>
<keyword evidence="5" id="KW-0482">Metalloprotease</keyword>
<keyword evidence="3 7" id="KW-0479">Metal-binding</keyword>
<dbReference type="FunFam" id="3.90.230.10:FF:000002">
    <property type="entry name" value="Xaa-Pro aminopeptidase 3"/>
    <property type="match status" value="1"/>
</dbReference>
<evidence type="ECO:0000313" key="10">
    <source>
        <dbReference type="Proteomes" id="UP000594454"/>
    </source>
</evidence>
<dbReference type="AlphaFoldDB" id="A0A7R8YZX4"/>
<comment type="cofactor">
    <cofactor evidence="1">
        <name>Mn(2+)</name>
        <dbReference type="ChEBI" id="CHEBI:29035"/>
    </cofactor>
</comment>
<evidence type="ECO:0000256" key="7">
    <source>
        <dbReference type="RuleBase" id="RU000590"/>
    </source>
</evidence>
<dbReference type="PANTHER" id="PTHR48480">
    <property type="match status" value="1"/>
</dbReference>
<evidence type="ECO:0000313" key="9">
    <source>
        <dbReference type="EMBL" id="CAD7088186.1"/>
    </source>
</evidence>
<dbReference type="InterPro" id="IPR013584">
    <property type="entry name" value="RAP"/>
</dbReference>
<keyword evidence="6" id="KW-0464">Manganese</keyword>
<dbReference type="OrthoDB" id="385235at2759"/>
<evidence type="ECO:0000256" key="1">
    <source>
        <dbReference type="ARBA" id="ARBA00001936"/>
    </source>
</evidence>
<dbReference type="PANTHER" id="PTHR48480:SF2">
    <property type="entry name" value="PEPTIDASE D"/>
    <property type="match status" value="1"/>
</dbReference>
<dbReference type="GO" id="GO:0006508">
    <property type="term" value="P:proteolysis"/>
    <property type="evidence" value="ECO:0007669"/>
    <property type="project" value="UniProtKB-KW"/>
</dbReference>
<dbReference type="EMBL" id="LR899012">
    <property type="protein sequence ID" value="CAD7088186.1"/>
    <property type="molecule type" value="Genomic_DNA"/>
</dbReference>
<dbReference type="InterPro" id="IPR029149">
    <property type="entry name" value="Creatin/AminoP/Spt16_N"/>
</dbReference>
<dbReference type="Pfam" id="PF00557">
    <property type="entry name" value="Peptidase_M24"/>
    <property type="match status" value="1"/>
</dbReference>
<dbReference type="Pfam" id="PF06743">
    <property type="entry name" value="FAST_1"/>
    <property type="match status" value="1"/>
</dbReference>
<evidence type="ECO:0000259" key="8">
    <source>
        <dbReference type="PROSITE" id="PS51286"/>
    </source>
</evidence>
<dbReference type="InParanoid" id="A0A7R8YZX4"/>
<dbReference type="GO" id="GO:0008237">
    <property type="term" value="F:metallopeptidase activity"/>
    <property type="evidence" value="ECO:0007669"/>
    <property type="project" value="UniProtKB-KW"/>
</dbReference>
<dbReference type="InterPro" id="IPR036005">
    <property type="entry name" value="Creatinase/aminopeptidase-like"/>
</dbReference>
<feature type="domain" description="RAP" evidence="8">
    <location>
        <begin position="643"/>
        <end position="702"/>
    </location>
</feature>
<evidence type="ECO:0000256" key="6">
    <source>
        <dbReference type="ARBA" id="ARBA00023211"/>
    </source>
</evidence>
<proteinExistence type="inferred from homology"/>
<keyword evidence="4" id="KW-0378">Hydrolase</keyword>
<keyword evidence="2" id="KW-0645">Protease</keyword>
<keyword evidence="10" id="KW-1185">Reference proteome</keyword>
<evidence type="ECO:0000256" key="4">
    <source>
        <dbReference type="ARBA" id="ARBA00022801"/>
    </source>
</evidence>
<dbReference type="GO" id="GO:0044528">
    <property type="term" value="P:regulation of mitochondrial mRNA stability"/>
    <property type="evidence" value="ECO:0007669"/>
    <property type="project" value="InterPro"/>
</dbReference>